<dbReference type="PANTHER" id="PTHR13393:SF0">
    <property type="entry name" value="RNA N6-ADENOSINE-METHYLTRANSFERASE METTL16"/>
    <property type="match status" value="1"/>
</dbReference>
<keyword evidence="1 6" id="KW-0963">Cytoplasm</keyword>
<proteinExistence type="inferred from homology"/>
<sequence>MPVPRKPRPPANKASKSDKTVSAQLHTRNRHQGRYDLSNLSTCEPGLKDFLVQTAHGLSVDFANPAAVFMLNRAILQADYGIQNWSVLPGQLCPAIPGRADYLHHVADLLRDSHGGRLPAANGIQVLDIGTGSSLIYPLLGSADYGWQFVATDINPASLAHASVVLSHNPIHASRITLRQQPDPGTIFYNILQQGEWFDVTLCNPPFHGSPQEAAAGSERKWRQLGKASAAPKKQAPQTAVLNFGGKDAELWCPGGELAFILQMMDESARFPAHCYWYSSLVAKAEHLSALKARLKQLKVQDWREIAMGQGNKQSRLLAWTFLSPAQQSSWKKLRWNQR</sequence>
<dbReference type="InterPro" id="IPR010286">
    <property type="entry name" value="METTL16/RlmF"/>
</dbReference>
<feature type="region of interest" description="Disordered" evidence="7">
    <location>
        <begin position="209"/>
        <end position="234"/>
    </location>
</feature>
<accession>A0A923I2Z7</accession>
<comment type="similarity">
    <text evidence="6">Belongs to the methyltransferase superfamily. METTL16/RlmF family.</text>
</comment>
<organism evidence="8 9">
    <name type="scientific">Undibacterium rugosum</name>
    <dbReference type="NCBI Taxonomy" id="2762291"/>
    <lineage>
        <taxon>Bacteria</taxon>
        <taxon>Pseudomonadati</taxon>
        <taxon>Pseudomonadota</taxon>
        <taxon>Betaproteobacteria</taxon>
        <taxon>Burkholderiales</taxon>
        <taxon>Oxalobacteraceae</taxon>
        <taxon>Undibacterium</taxon>
    </lineage>
</organism>
<dbReference type="GO" id="GO:0052907">
    <property type="term" value="F:23S rRNA (adenine(1618)-N(6))-methyltransferase activity"/>
    <property type="evidence" value="ECO:0007669"/>
    <property type="project" value="UniProtKB-EC"/>
</dbReference>
<keyword evidence="4 6" id="KW-0808">Transferase</keyword>
<evidence type="ECO:0000313" key="8">
    <source>
        <dbReference type="EMBL" id="MBC3936833.1"/>
    </source>
</evidence>
<comment type="subcellular location">
    <subcellularLocation>
        <location evidence="6">Cytoplasm</location>
    </subcellularLocation>
</comment>
<evidence type="ECO:0000256" key="1">
    <source>
        <dbReference type="ARBA" id="ARBA00022490"/>
    </source>
</evidence>
<dbReference type="SUPFAM" id="SSF53335">
    <property type="entry name" value="S-adenosyl-L-methionine-dependent methyltransferases"/>
    <property type="match status" value="1"/>
</dbReference>
<evidence type="ECO:0000256" key="5">
    <source>
        <dbReference type="ARBA" id="ARBA00022691"/>
    </source>
</evidence>
<dbReference type="EMBL" id="JACOGG010000022">
    <property type="protein sequence ID" value="MBC3936833.1"/>
    <property type="molecule type" value="Genomic_DNA"/>
</dbReference>
<dbReference type="InterPro" id="IPR029063">
    <property type="entry name" value="SAM-dependent_MTases_sf"/>
</dbReference>
<dbReference type="NCBIfam" id="NF008725">
    <property type="entry name" value="PRK11727.1"/>
    <property type="match status" value="1"/>
</dbReference>
<comment type="caution">
    <text evidence="8">The sequence shown here is derived from an EMBL/GenBank/DDBJ whole genome shotgun (WGS) entry which is preliminary data.</text>
</comment>
<keyword evidence="5 6" id="KW-0949">S-adenosyl-L-methionine</keyword>
<feature type="region of interest" description="Disordered" evidence="7">
    <location>
        <begin position="1"/>
        <end position="23"/>
    </location>
</feature>
<dbReference type="HAMAP" id="MF_01848">
    <property type="entry name" value="23SrRNA_methyltr_F"/>
    <property type="match status" value="1"/>
</dbReference>
<dbReference type="PIRSF" id="PIRSF029038">
    <property type="entry name" value="Mtase_YbiN_prd"/>
    <property type="match status" value="1"/>
</dbReference>
<dbReference type="CDD" id="cd02440">
    <property type="entry name" value="AdoMet_MTases"/>
    <property type="match status" value="1"/>
</dbReference>
<dbReference type="InterPro" id="IPR016909">
    <property type="entry name" value="rRNA_lsu_MeTfrase_F"/>
</dbReference>
<keyword evidence="3 6" id="KW-0489">Methyltransferase</keyword>
<dbReference type="AlphaFoldDB" id="A0A923I2Z7"/>
<dbReference type="Proteomes" id="UP000612361">
    <property type="component" value="Unassembled WGS sequence"/>
</dbReference>
<dbReference type="RefSeq" id="WP_186882368.1">
    <property type="nucleotide sequence ID" value="NZ_JACOGG010000022.1"/>
</dbReference>
<evidence type="ECO:0000256" key="7">
    <source>
        <dbReference type="SAM" id="MobiDB-lite"/>
    </source>
</evidence>
<dbReference type="GO" id="GO:0005737">
    <property type="term" value="C:cytoplasm"/>
    <property type="evidence" value="ECO:0007669"/>
    <property type="project" value="UniProtKB-SubCell"/>
</dbReference>
<dbReference type="GO" id="GO:0070475">
    <property type="term" value="P:rRNA base methylation"/>
    <property type="evidence" value="ECO:0007669"/>
    <property type="project" value="TreeGrafter"/>
</dbReference>
<protein>
    <recommendedName>
        <fullName evidence="6">Ribosomal RNA large subunit methyltransferase F</fullName>
        <ecNumber evidence="6">2.1.1.181</ecNumber>
    </recommendedName>
    <alternativeName>
        <fullName evidence="6">23S rRNA mA1618 methyltransferase</fullName>
    </alternativeName>
    <alternativeName>
        <fullName evidence="6">rRNA adenine N-6-methyltransferase</fullName>
    </alternativeName>
</protein>
<evidence type="ECO:0000256" key="2">
    <source>
        <dbReference type="ARBA" id="ARBA00022552"/>
    </source>
</evidence>
<dbReference type="PANTHER" id="PTHR13393">
    <property type="entry name" value="SAM-DEPENDENT METHYLTRANSFERASE"/>
    <property type="match status" value="1"/>
</dbReference>
<keyword evidence="2 6" id="KW-0698">rRNA processing</keyword>
<dbReference type="Gene3D" id="3.40.50.150">
    <property type="entry name" value="Vaccinia Virus protein VP39"/>
    <property type="match status" value="1"/>
</dbReference>
<keyword evidence="9" id="KW-1185">Reference proteome</keyword>
<comment type="function">
    <text evidence="6">Specifically methylates the adenine in position 1618 of 23S rRNA.</text>
</comment>
<evidence type="ECO:0000256" key="4">
    <source>
        <dbReference type="ARBA" id="ARBA00022679"/>
    </source>
</evidence>
<comment type="catalytic activity">
    <reaction evidence="6">
        <text>adenosine(1618) in 23S rRNA + S-adenosyl-L-methionine = N(6)-methyladenosine(1618) in 23S rRNA + S-adenosyl-L-homocysteine + H(+)</text>
        <dbReference type="Rhea" id="RHEA:16497"/>
        <dbReference type="Rhea" id="RHEA-COMP:10229"/>
        <dbReference type="Rhea" id="RHEA-COMP:10231"/>
        <dbReference type="ChEBI" id="CHEBI:15378"/>
        <dbReference type="ChEBI" id="CHEBI:57856"/>
        <dbReference type="ChEBI" id="CHEBI:59789"/>
        <dbReference type="ChEBI" id="CHEBI:74411"/>
        <dbReference type="ChEBI" id="CHEBI:74449"/>
        <dbReference type="EC" id="2.1.1.181"/>
    </reaction>
</comment>
<evidence type="ECO:0000256" key="6">
    <source>
        <dbReference type="HAMAP-Rule" id="MF_01848"/>
    </source>
</evidence>
<evidence type="ECO:0000313" key="9">
    <source>
        <dbReference type="Proteomes" id="UP000612361"/>
    </source>
</evidence>
<name>A0A923I2Z7_9BURK</name>
<reference evidence="8" key="1">
    <citation type="submission" date="2020-08" db="EMBL/GenBank/DDBJ databases">
        <title>Novel species isolated from subtropical streams in China.</title>
        <authorList>
            <person name="Lu H."/>
        </authorList>
    </citation>
    <scope>NUCLEOTIDE SEQUENCE</scope>
    <source>
        <strain evidence="8">CY7W</strain>
    </source>
</reference>
<gene>
    <name evidence="6 8" type="primary">rlmF</name>
    <name evidence="8" type="ORF">H8K47_15825</name>
</gene>
<dbReference type="Pfam" id="PF05971">
    <property type="entry name" value="Methyltransf_10"/>
    <property type="match status" value="1"/>
</dbReference>
<evidence type="ECO:0000256" key="3">
    <source>
        <dbReference type="ARBA" id="ARBA00022603"/>
    </source>
</evidence>
<dbReference type="EC" id="2.1.1.181" evidence="6"/>